<name>A0A9D1WDT8_9GAMM</name>
<dbReference type="AlphaFoldDB" id="A0A9D1WDT8"/>
<dbReference type="Proteomes" id="UP000886829">
    <property type="component" value="Unassembled WGS sequence"/>
</dbReference>
<reference evidence="2" key="2">
    <citation type="submission" date="2021-04" db="EMBL/GenBank/DDBJ databases">
        <authorList>
            <person name="Gilroy R."/>
        </authorList>
    </citation>
    <scope>NUCLEOTIDE SEQUENCE</scope>
    <source>
        <strain evidence="2">USASDec5-558</strain>
    </source>
</reference>
<evidence type="ECO:0000313" key="2">
    <source>
        <dbReference type="EMBL" id="HIX57336.1"/>
    </source>
</evidence>
<proteinExistence type="predicted"/>
<comment type="caution">
    <text evidence="2">The sequence shown here is derived from an EMBL/GenBank/DDBJ whole genome shotgun (WGS) entry which is preliminary data.</text>
</comment>
<evidence type="ECO:0000256" key="1">
    <source>
        <dbReference type="SAM" id="MobiDB-lite"/>
    </source>
</evidence>
<organism evidence="2 3">
    <name type="scientific">Candidatus Anaerobiospirillum pullistercoris</name>
    <dbReference type="NCBI Taxonomy" id="2838452"/>
    <lineage>
        <taxon>Bacteria</taxon>
        <taxon>Pseudomonadati</taxon>
        <taxon>Pseudomonadota</taxon>
        <taxon>Gammaproteobacteria</taxon>
        <taxon>Aeromonadales</taxon>
        <taxon>Succinivibrionaceae</taxon>
        <taxon>Anaerobiospirillum</taxon>
    </lineage>
</organism>
<feature type="compositionally biased region" description="Basic and acidic residues" evidence="1">
    <location>
        <begin position="718"/>
        <end position="727"/>
    </location>
</feature>
<accession>A0A9D1WDT8</accession>
<gene>
    <name evidence="2" type="ORF">H9850_07680</name>
</gene>
<evidence type="ECO:0000313" key="3">
    <source>
        <dbReference type="Proteomes" id="UP000886829"/>
    </source>
</evidence>
<evidence type="ECO:0008006" key="4">
    <source>
        <dbReference type="Google" id="ProtNLM"/>
    </source>
</evidence>
<protein>
    <recommendedName>
        <fullName evidence="4">VWA domain-containing protein</fullName>
    </recommendedName>
</protein>
<sequence>MITQTVPATYTFLPVGPISPIAKSRELRRFYEPSERSELRALRQLCARYTELFAVNIVFAGTSAYASGNTIVLPQITNYSPLQIRLYAGFIAHETAHLKFSDNAAFAQISDIDLQLFVNTLEDSRVEKLMIDHYPEVYEHLMLFNQSFYYWYLQQLPFSYRYHKLPLVWSYLLFLGHDLLLHYPWSGALRHLYYQELSTLLNQESLDYLTDITCTYLPQCTSTADVIFLGTELKAILQEPQALVPDFSRFALHQQLTSSFDLQNCAELAAKYGQHFVPPVLTPRPRDQQVQDFSVLQQAVAQVHTTLSQRSYTPVDQIPFWELLLLQAKFNPWHSYPELSNFTNAQFPDDMRTTGIELALQQYELINQYIQVHSHPQSALQQRQSAELQRRRAILQEQQLLNPLSSDPFPSLNPHAYCYDANGQIMPCDQALLTLSAQYSYSNFLQGLSTQVKQHLRYYQELAAGPNTKGTKDSKVLHLSSIEPYGSTATVKYSSVLGTLAALDSEHMLALLEHCRERQFLSTQQQQTLEEWLRELSNLSLSDLVFDEQQRTKSLSHLATSLSPEPTIAQNYQKAYHWKRCLCEELDTNRMDPRLENDYQDALCNALTPLYPCPISKTMAQTDAESTAIGTNVSGIGSCTSNGAYANATTAMAPAQVQTTRLAQHAPHHKQGISLRAQFNSTNLALTALLYPELGTDLFVPQSLTVPHKTSKSAKTSHQGDLDEDKAQQQAQLRDWAKDSTECQQQVRQMIQRYTERHHATVPAGSKHTASSVYAVTAEEIANYPLFPLAETANTIQYPAVHNALPAAIDGASLLEFTAPAPAQSAVPAQPAPKTALFLPEMVAPCHTALHLLVDLSNTATPQDTALACRCALVQALSSENIAGINTQVFYSVAAPKGSGSYDPILLPIVTTTTKASNVITDFWQKPHQPYSIHHVLWQGVQSFISQRSSRQVMLLFTTQGIAQPTTTRLLLDLIEALHIELFTIGCGESTTVWRYFSPHYYALNSDRDFSTILTNLNQELWA</sequence>
<reference evidence="2" key="1">
    <citation type="journal article" date="2021" name="PeerJ">
        <title>Extensive microbial diversity within the chicken gut microbiome revealed by metagenomics and culture.</title>
        <authorList>
            <person name="Gilroy R."/>
            <person name="Ravi A."/>
            <person name="Getino M."/>
            <person name="Pursley I."/>
            <person name="Horton D.L."/>
            <person name="Alikhan N.F."/>
            <person name="Baker D."/>
            <person name="Gharbi K."/>
            <person name="Hall N."/>
            <person name="Watson M."/>
            <person name="Adriaenssens E.M."/>
            <person name="Foster-Nyarko E."/>
            <person name="Jarju S."/>
            <person name="Secka A."/>
            <person name="Antonio M."/>
            <person name="Oren A."/>
            <person name="Chaudhuri R.R."/>
            <person name="La Ragione R."/>
            <person name="Hildebrand F."/>
            <person name="Pallen M.J."/>
        </authorList>
    </citation>
    <scope>NUCLEOTIDE SEQUENCE</scope>
    <source>
        <strain evidence="2">USASDec5-558</strain>
    </source>
</reference>
<feature type="region of interest" description="Disordered" evidence="1">
    <location>
        <begin position="707"/>
        <end position="738"/>
    </location>
</feature>
<dbReference type="EMBL" id="DXEV01000154">
    <property type="protein sequence ID" value="HIX57336.1"/>
    <property type="molecule type" value="Genomic_DNA"/>
</dbReference>